<feature type="transmembrane region" description="Helical" evidence="6">
    <location>
        <begin position="243"/>
        <end position="266"/>
    </location>
</feature>
<evidence type="ECO:0000313" key="8">
    <source>
        <dbReference type="Proteomes" id="UP000250043"/>
    </source>
</evidence>
<dbReference type="OrthoDB" id="19344at2759"/>
<name>A0A8E2DKT6_9APHY</name>
<feature type="transmembrane region" description="Helical" evidence="6">
    <location>
        <begin position="181"/>
        <end position="201"/>
    </location>
</feature>
<dbReference type="Proteomes" id="UP000250043">
    <property type="component" value="Unassembled WGS sequence"/>
</dbReference>
<evidence type="ECO:0000256" key="4">
    <source>
        <dbReference type="ARBA" id="ARBA00023136"/>
    </source>
</evidence>
<dbReference type="PANTHER" id="PTHR16201:SF11">
    <property type="entry name" value="PQ-LOOP REPEAT-CONTAINING PROTEIN"/>
    <property type="match status" value="1"/>
</dbReference>
<feature type="transmembrane region" description="Helical" evidence="6">
    <location>
        <begin position="88"/>
        <end position="109"/>
    </location>
</feature>
<evidence type="ECO:0000256" key="1">
    <source>
        <dbReference type="ARBA" id="ARBA00004141"/>
    </source>
</evidence>
<proteinExistence type="predicted"/>
<evidence type="ECO:0000256" key="3">
    <source>
        <dbReference type="ARBA" id="ARBA00022989"/>
    </source>
</evidence>
<evidence type="ECO:0000256" key="2">
    <source>
        <dbReference type="ARBA" id="ARBA00022692"/>
    </source>
</evidence>
<dbReference type="Pfam" id="PF04193">
    <property type="entry name" value="PQ-loop"/>
    <property type="match status" value="2"/>
</dbReference>
<comment type="subcellular location">
    <subcellularLocation>
        <location evidence="1">Membrane</location>
        <topology evidence="1">Multi-pass membrane protein</topology>
    </subcellularLocation>
</comment>
<dbReference type="InterPro" id="IPR006603">
    <property type="entry name" value="PQ-loop_rpt"/>
</dbReference>
<evidence type="ECO:0000256" key="6">
    <source>
        <dbReference type="SAM" id="Phobius"/>
    </source>
</evidence>
<protein>
    <submittedName>
        <fullName evidence="7">Uncharacterized protein</fullName>
    </submittedName>
</protein>
<feature type="transmembrane region" description="Helical" evidence="6">
    <location>
        <begin position="143"/>
        <end position="166"/>
    </location>
</feature>
<dbReference type="Gene3D" id="1.20.1280.290">
    <property type="match status" value="2"/>
</dbReference>
<organism evidence="7 8">
    <name type="scientific">Obba rivulosa</name>
    <dbReference type="NCBI Taxonomy" id="1052685"/>
    <lineage>
        <taxon>Eukaryota</taxon>
        <taxon>Fungi</taxon>
        <taxon>Dikarya</taxon>
        <taxon>Basidiomycota</taxon>
        <taxon>Agaricomycotina</taxon>
        <taxon>Agaricomycetes</taxon>
        <taxon>Polyporales</taxon>
        <taxon>Gelatoporiaceae</taxon>
        <taxon>Obba</taxon>
    </lineage>
</organism>
<evidence type="ECO:0000313" key="7">
    <source>
        <dbReference type="EMBL" id="OCH90807.1"/>
    </source>
</evidence>
<dbReference type="GO" id="GO:0016020">
    <property type="term" value="C:membrane"/>
    <property type="evidence" value="ECO:0007669"/>
    <property type="project" value="UniProtKB-SubCell"/>
</dbReference>
<keyword evidence="2 6" id="KW-0812">Transmembrane</keyword>
<keyword evidence="3 6" id="KW-1133">Transmembrane helix</keyword>
<dbReference type="InterPro" id="IPR051415">
    <property type="entry name" value="LAAT-1"/>
</dbReference>
<gene>
    <name evidence="7" type="ORF">OBBRIDRAFT_792914</name>
</gene>
<feature type="transmembrane region" description="Helical" evidence="6">
    <location>
        <begin position="12"/>
        <end position="29"/>
    </location>
</feature>
<dbReference type="PANTHER" id="PTHR16201">
    <property type="entry name" value="SEVEN TRANSMEMBRANE PROTEIN 1-RELATED"/>
    <property type="match status" value="1"/>
</dbReference>
<dbReference type="AlphaFoldDB" id="A0A8E2DKT6"/>
<keyword evidence="8" id="KW-1185">Reference proteome</keyword>
<keyword evidence="4 6" id="KW-0472">Membrane</keyword>
<reference evidence="7 8" key="1">
    <citation type="submission" date="2016-07" db="EMBL/GenBank/DDBJ databases">
        <title>Draft genome of the white-rot fungus Obba rivulosa 3A-2.</title>
        <authorList>
            <consortium name="DOE Joint Genome Institute"/>
            <person name="Miettinen O."/>
            <person name="Riley R."/>
            <person name="Acob R."/>
            <person name="Barry K."/>
            <person name="Cullen D."/>
            <person name="De Vries R."/>
            <person name="Hainaut M."/>
            <person name="Hatakka A."/>
            <person name="Henrissat B."/>
            <person name="Hilden K."/>
            <person name="Kuo R."/>
            <person name="Labutti K."/>
            <person name="Lipzen A."/>
            <person name="Makela M.R."/>
            <person name="Sandor L."/>
            <person name="Spatafora J.W."/>
            <person name="Grigoriev I.V."/>
            <person name="Hibbett D.S."/>
        </authorList>
    </citation>
    <scope>NUCLEOTIDE SEQUENCE [LARGE SCALE GENOMIC DNA]</scope>
    <source>
        <strain evidence="7 8">3A-2</strain>
    </source>
</reference>
<sequence length="360" mass="39910">MSNICVPHHDYTANTLTALLCAGITISYLPQHRRIIEARSSEGFSPWFLLLGSTSSASGVVNIVVMQWNLVKCCRVLTAGQCLESTAGIFQLALQWFMFTLILVLYMMYYPPHLKYAQLNMDGHEGHISQQAKKRVKSAEWQLSIILSWAVLVHLLFITFVTFVLLSTNPATDGVHRARQLSLWATFLGVSSALVAGLQYLPQLVHTYRLKLVGALSIKMMLMQSPGAIAMVLSIALRPDTNWTTWLPYAVAGVLQGTLLVMCLFWRTRQRRLGIDDFGNLLEPQDGSLPAPLVDDLDAPVDVMRGPDEGFPVRQAVEVAVEDDVRAPEMSGEGAGEQTPLLKKNGQEGNLSGIKRWFGR</sequence>
<dbReference type="EMBL" id="KV722397">
    <property type="protein sequence ID" value="OCH90807.1"/>
    <property type="molecule type" value="Genomic_DNA"/>
</dbReference>
<evidence type="ECO:0000256" key="5">
    <source>
        <dbReference type="SAM" id="MobiDB-lite"/>
    </source>
</evidence>
<feature type="region of interest" description="Disordered" evidence="5">
    <location>
        <begin position="327"/>
        <end position="346"/>
    </location>
</feature>
<dbReference type="SMART" id="SM00679">
    <property type="entry name" value="CTNS"/>
    <property type="match status" value="2"/>
</dbReference>
<feature type="transmembrane region" description="Helical" evidence="6">
    <location>
        <begin position="49"/>
        <end position="68"/>
    </location>
</feature>
<accession>A0A8E2DKT6</accession>